<reference evidence="1 2" key="1">
    <citation type="submission" date="2017-10" db="EMBL/GenBank/DDBJ databases">
        <title>Analysis of the genome sequences of Rhizobium populations associated to common bean (phaseolus vulgaris).</title>
        <authorList>
            <person name="Bustos P."/>
            <person name="Santamaria R.I."/>
            <person name="Miranda-Sanchez F."/>
            <person name="Perez-Carrascal O."/>
            <person name="Juarez S."/>
            <person name="Lozano L."/>
            <person name="Martinez-Flores I."/>
            <person name="Vinuesa P."/>
            <person name="Martinez-Romero E."/>
            <person name="Cevallos M.A."/>
            <person name="Romero D."/>
            <person name="Davila G."/>
            <person name="Gonzalez V."/>
        </authorList>
    </citation>
    <scope>NUCLEOTIDE SEQUENCE [LARGE SCALE GENOMIC DNA]</scope>
    <source>
        <strain evidence="1 2">NXT3</strain>
        <plasmid evidence="2">Plasmid psfrenxt3a</plasmid>
    </source>
</reference>
<name>A0A2L0HBG3_RHIFR</name>
<sequence>MGSAGSRPTEIVTAFDVTSPRWNFRQGLGRSDLLPAGCGSRLLLMAEIRHMLQ</sequence>
<evidence type="ECO:0000313" key="2">
    <source>
        <dbReference type="Proteomes" id="UP000239340"/>
    </source>
</evidence>
<proteinExistence type="predicted"/>
<accession>A0A2L0HBG3</accession>
<gene>
    <name evidence="1" type="ORF">NXT3_PA00243</name>
</gene>
<protein>
    <submittedName>
        <fullName evidence="1">Uncharacterized protein</fullName>
    </submittedName>
</protein>
<keyword evidence="1" id="KW-0614">Plasmid</keyword>
<geneLocation type="plasmid" evidence="2">
    <name>psfrenxt3a</name>
</geneLocation>
<organism evidence="1 2">
    <name type="scientific">Rhizobium fredii</name>
    <name type="common">Sinorhizobium fredii</name>
    <dbReference type="NCBI Taxonomy" id="380"/>
    <lineage>
        <taxon>Bacteria</taxon>
        <taxon>Pseudomonadati</taxon>
        <taxon>Pseudomonadota</taxon>
        <taxon>Alphaproteobacteria</taxon>
        <taxon>Hyphomicrobiales</taxon>
        <taxon>Rhizobiaceae</taxon>
        <taxon>Sinorhizobium/Ensifer group</taxon>
        <taxon>Sinorhizobium</taxon>
    </lineage>
</organism>
<evidence type="ECO:0000313" key="1">
    <source>
        <dbReference type="EMBL" id="AUX78532.1"/>
    </source>
</evidence>
<dbReference type="EMBL" id="CP024308">
    <property type="protein sequence ID" value="AUX78532.1"/>
    <property type="molecule type" value="Genomic_DNA"/>
</dbReference>
<dbReference type="Proteomes" id="UP000239340">
    <property type="component" value="Plasmid pSfreNXT3a"/>
</dbReference>
<dbReference type="AlphaFoldDB" id="A0A2L0HBG3"/>